<feature type="region of interest" description="Disordered" evidence="3">
    <location>
        <begin position="1"/>
        <end position="37"/>
    </location>
</feature>
<feature type="transmembrane region" description="Helical" evidence="4">
    <location>
        <begin position="290"/>
        <end position="315"/>
    </location>
</feature>
<dbReference type="OrthoDB" id="421226at2759"/>
<keyword evidence="1" id="KW-0406">Ion transport</keyword>
<evidence type="ECO:0000256" key="2">
    <source>
        <dbReference type="ARBA" id="ARBA00023303"/>
    </source>
</evidence>
<accession>A0A8J4RNR3</accession>
<organism evidence="6 7">
    <name type="scientific">Castanea mollissima</name>
    <name type="common">Chinese chestnut</name>
    <dbReference type="NCBI Taxonomy" id="60419"/>
    <lineage>
        <taxon>Eukaryota</taxon>
        <taxon>Viridiplantae</taxon>
        <taxon>Streptophyta</taxon>
        <taxon>Embryophyta</taxon>
        <taxon>Tracheophyta</taxon>
        <taxon>Spermatophyta</taxon>
        <taxon>Magnoliopsida</taxon>
        <taxon>eudicotyledons</taxon>
        <taxon>Gunneridae</taxon>
        <taxon>Pentapetalae</taxon>
        <taxon>rosids</taxon>
        <taxon>fabids</taxon>
        <taxon>Fagales</taxon>
        <taxon>Fagaceae</taxon>
        <taxon>Castanea</taxon>
    </lineage>
</organism>
<dbReference type="InterPro" id="IPR018490">
    <property type="entry name" value="cNMP-bd_dom_sf"/>
</dbReference>
<dbReference type="GO" id="GO:0016020">
    <property type="term" value="C:membrane"/>
    <property type="evidence" value="ECO:0007669"/>
    <property type="project" value="UniProtKB-SubCell"/>
</dbReference>
<feature type="compositionally biased region" description="Low complexity" evidence="3">
    <location>
        <begin position="1"/>
        <end position="13"/>
    </location>
</feature>
<keyword evidence="4" id="KW-0812">Transmembrane</keyword>
<evidence type="ECO:0000256" key="4">
    <source>
        <dbReference type="SAM" id="Phobius"/>
    </source>
</evidence>
<dbReference type="PANTHER" id="PTHR45651:SF50">
    <property type="entry name" value="CYCLIC NUCLEOTIDE-GATED ION CHANNEL 2"/>
    <property type="match status" value="1"/>
</dbReference>
<sequence length="722" mass="83135">MSSSSRWVELSSRNSHKNKNNNTTTTNNKNRSSISDEDSPIANFKECHICNQVGVPVFHSIRCDPTNKQPHWESSAGSSLISLKNNRSYSDSQCFSSDSIARTCWWGPILCRVLDPRSKNIKRWNRRVLLARGLALAVDPLFFNVMYLSTVENGPPCFYLHVVLAIVLTVVRTCVDLVHLCHVWLQFRLAYVSSESLVVGCGKLVWDVRAIASHNLRSFKGFWLDAFVILPVPQVVTWLVVPKLLKENRINLIMTILLVTYFVQFLAKLYHSIYLLKKLQKVTGYIFGSVWWRFNLNLLAYLIAAHVVGGCWYALSTQRLVSCLHQQYDMSTKCNLSLVCLEARCNNQHTQLASGKNLMGNQCGANLTAIRSFCLDEDGPYNYGIYLQALPVLSSDSLAVKILYPIFWGFLCLSSFGNVLAPTSNVLEVIFSICITLGGLALFTTLVANIQVFLHTLMATKKKVLLKHRDMVWWMKRRQLPLHLRRRVHRFERQRWAAMEGQDEMQLIKDLSDGLRRDIKRYLCIDLVKKVPLFQMLDDLILDNICDLVTPHIYSKGEKIIREGDPVQRMVFVVHGRVRRSQALNRGFIGTSMLQPGSFLGDELLSWCLRRPFIDRLPSSSASFVCVESIEAYCLEADQLRYITDHFRYQFASDRLRRTMRYYSSNWRTWAAVTIQIAWRSNRTRTKGTVSPMMHNRGTESLLRHYTVYFMSLKPQDHLRQM</sequence>
<dbReference type="Gene3D" id="1.10.287.630">
    <property type="entry name" value="Helix hairpin bin"/>
    <property type="match status" value="1"/>
</dbReference>
<keyword evidence="2" id="KW-0407">Ion channel</keyword>
<dbReference type="InterPro" id="IPR014710">
    <property type="entry name" value="RmlC-like_jellyroll"/>
</dbReference>
<dbReference type="CDD" id="cd00038">
    <property type="entry name" value="CAP_ED"/>
    <property type="match status" value="1"/>
</dbReference>
<dbReference type="Proteomes" id="UP000737018">
    <property type="component" value="Unassembled WGS sequence"/>
</dbReference>
<evidence type="ECO:0000256" key="3">
    <source>
        <dbReference type="SAM" id="MobiDB-lite"/>
    </source>
</evidence>
<feature type="transmembrane region" description="Helical" evidence="4">
    <location>
        <begin position="158"/>
        <end position="175"/>
    </location>
</feature>
<dbReference type="PROSITE" id="PS50042">
    <property type="entry name" value="CNMP_BINDING_3"/>
    <property type="match status" value="1"/>
</dbReference>
<dbReference type="EMBL" id="JRKL02000676">
    <property type="protein sequence ID" value="KAF3969184.1"/>
    <property type="molecule type" value="Genomic_DNA"/>
</dbReference>
<dbReference type="InterPro" id="IPR000595">
    <property type="entry name" value="cNMP-bd_dom"/>
</dbReference>
<feature type="transmembrane region" description="Helical" evidence="4">
    <location>
        <begin position="252"/>
        <end position="270"/>
    </location>
</feature>
<feature type="domain" description="Cyclic nucleotide-binding" evidence="5">
    <location>
        <begin position="533"/>
        <end position="612"/>
    </location>
</feature>
<evidence type="ECO:0000256" key="1">
    <source>
        <dbReference type="ARBA" id="ARBA00023286"/>
    </source>
</evidence>
<gene>
    <name evidence="6" type="ORF">CMV_006998</name>
</gene>
<feature type="transmembrane region" description="Helical" evidence="4">
    <location>
        <begin position="402"/>
        <end position="423"/>
    </location>
</feature>
<keyword evidence="7" id="KW-1185">Reference proteome</keyword>
<dbReference type="Gene3D" id="2.60.120.10">
    <property type="entry name" value="Jelly Rolls"/>
    <property type="match status" value="1"/>
</dbReference>
<proteinExistence type="predicted"/>
<dbReference type="AlphaFoldDB" id="A0A8J4RNR3"/>
<feature type="transmembrane region" description="Helical" evidence="4">
    <location>
        <begin position="226"/>
        <end position="245"/>
    </location>
</feature>
<protein>
    <recommendedName>
        <fullName evidence="5">Cyclic nucleotide-binding domain-containing protein</fullName>
    </recommendedName>
</protein>
<keyword evidence="4" id="KW-0472">Membrane</keyword>
<dbReference type="SUPFAM" id="SSF51206">
    <property type="entry name" value="cAMP-binding domain-like"/>
    <property type="match status" value="1"/>
</dbReference>
<keyword evidence="1" id="KW-0813">Transport</keyword>
<evidence type="ECO:0000313" key="6">
    <source>
        <dbReference type="EMBL" id="KAF3969184.1"/>
    </source>
</evidence>
<feature type="compositionally biased region" description="Low complexity" evidence="3">
    <location>
        <begin position="20"/>
        <end position="30"/>
    </location>
</feature>
<dbReference type="SMART" id="SM00100">
    <property type="entry name" value="cNMP"/>
    <property type="match status" value="1"/>
</dbReference>
<dbReference type="Pfam" id="PF00027">
    <property type="entry name" value="cNMP_binding"/>
    <property type="match status" value="1"/>
</dbReference>
<dbReference type="GO" id="GO:0034220">
    <property type="term" value="P:monoatomic ion transmembrane transport"/>
    <property type="evidence" value="ECO:0007669"/>
    <property type="project" value="UniProtKB-KW"/>
</dbReference>
<comment type="caution">
    <text evidence="6">The sequence shown here is derived from an EMBL/GenBank/DDBJ whole genome shotgun (WGS) entry which is preliminary data.</text>
</comment>
<feature type="transmembrane region" description="Helical" evidence="4">
    <location>
        <begin position="429"/>
        <end position="454"/>
    </location>
</feature>
<feature type="transmembrane region" description="Helical" evidence="4">
    <location>
        <begin position="129"/>
        <end position="146"/>
    </location>
</feature>
<evidence type="ECO:0000313" key="7">
    <source>
        <dbReference type="Proteomes" id="UP000737018"/>
    </source>
</evidence>
<evidence type="ECO:0000259" key="5">
    <source>
        <dbReference type="PROSITE" id="PS50042"/>
    </source>
</evidence>
<keyword evidence="1" id="KW-1071">Ligand-gated ion channel</keyword>
<dbReference type="PANTHER" id="PTHR45651">
    <property type="entry name" value="CYCLIC NUCLEOTIDE-GATED ION CHANNEL 15-RELATED-RELATED"/>
    <property type="match status" value="1"/>
</dbReference>
<keyword evidence="4" id="KW-1133">Transmembrane helix</keyword>
<dbReference type="SUPFAM" id="SSF81324">
    <property type="entry name" value="Voltage-gated potassium channels"/>
    <property type="match status" value="1"/>
</dbReference>
<name>A0A8J4RNR3_9ROSI</name>
<reference evidence="6" key="1">
    <citation type="submission" date="2020-03" db="EMBL/GenBank/DDBJ databases">
        <title>Castanea mollissima Vanexum genome sequencing.</title>
        <authorList>
            <person name="Staton M."/>
        </authorList>
    </citation>
    <scope>NUCLEOTIDE SEQUENCE</scope>
    <source>
        <tissue evidence="6">Leaf</tissue>
    </source>
</reference>